<dbReference type="OrthoDB" id="3062451at2759"/>
<keyword evidence="7" id="KW-1185">Reference proteome</keyword>
<accession>D2VCH4</accession>
<dbReference type="InParanoid" id="D2VCH4"/>
<dbReference type="PROSITE" id="PS50865">
    <property type="entry name" value="ZF_MYND_2"/>
    <property type="match status" value="1"/>
</dbReference>
<dbReference type="EMBL" id="GG738863">
    <property type="protein sequence ID" value="EFC45311.1"/>
    <property type="molecule type" value="Genomic_DNA"/>
</dbReference>
<evidence type="ECO:0000256" key="3">
    <source>
        <dbReference type="ARBA" id="ARBA00022833"/>
    </source>
</evidence>
<dbReference type="VEuPathDB" id="AmoebaDB:NAEGRDRAFT_66572"/>
<keyword evidence="1" id="KW-0479">Metal-binding</keyword>
<proteinExistence type="predicted"/>
<keyword evidence="2 4" id="KW-0863">Zinc-finger</keyword>
<evidence type="ECO:0000256" key="4">
    <source>
        <dbReference type="PROSITE-ProRule" id="PRU00134"/>
    </source>
</evidence>
<gene>
    <name evidence="6" type="ORF">NAEGRDRAFT_66572</name>
</gene>
<organism evidence="7">
    <name type="scientific">Naegleria gruberi</name>
    <name type="common">Amoeba</name>
    <dbReference type="NCBI Taxonomy" id="5762"/>
    <lineage>
        <taxon>Eukaryota</taxon>
        <taxon>Discoba</taxon>
        <taxon>Heterolobosea</taxon>
        <taxon>Tetramitia</taxon>
        <taxon>Eutetramitia</taxon>
        <taxon>Vahlkampfiidae</taxon>
        <taxon>Naegleria</taxon>
    </lineage>
</organism>
<protein>
    <submittedName>
        <fullName evidence="6">Predicted protein</fullName>
    </submittedName>
</protein>
<dbReference type="AlphaFoldDB" id="D2VCH4"/>
<evidence type="ECO:0000313" key="6">
    <source>
        <dbReference type="EMBL" id="EFC45311.1"/>
    </source>
</evidence>
<feature type="domain" description="MYND-type" evidence="5">
    <location>
        <begin position="398"/>
        <end position="433"/>
    </location>
</feature>
<keyword evidence="3" id="KW-0862">Zinc</keyword>
<dbReference type="InterPro" id="IPR002893">
    <property type="entry name" value="Znf_MYND"/>
</dbReference>
<dbReference type="STRING" id="5762.D2VCH4"/>
<dbReference type="RefSeq" id="XP_002678055.1">
    <property type="nucleotide sequence ID" value="XM_002678009.1"/>
</dbReference>
<evidence type="ECO:0000256" key="2">
    <source>
        <dbReference type="ARBA" id="ARBA00022771"/>
    </source>
</evidence>
<dbReference type="Proteomes" id="UP000006671">
    <property type="component" value="Unassembled WGS sequence"/>
</dbReference>
<dbReference type="KEGG" id="ngr:NAEGRDRAFT_66572"/>
<dbReference type="GeneID" id="8850423"/>
<reference evidence="6 7" key="1">
    <citation type="journal article" date="2010" name="Cell">
        <title>The genome of Naegleria gruberi illuminates early eukaryotic versatility.</title>
        <authorList>
            <person name="Fritz-Laylin L.K."/>
            <person name="Prochnik S.E."/>
            <person name="Ginger M.L."/>
            <person name="Dacks J.B."/>
            <person name="Carpenter M.L."/>
            <person name="Field M.C."/>
            <person name="Kuo A."/>
            <person name="Paredez A."/>
            <person name="Chapman J."/>
            <person name="Pham J."/>
            <person name="Shu S."/>
            <person name="Neupane R."/>
            <person name="Cipriano M."/>
            <person name="Mancuso J."/>
            <person name="Tu H."/>
            <person name="Salamov A."/>
            <person name="Lindquist E."/>
            <person name="Shapiro H."/>
            <person name="Lucas S."/>
            <person name="Grigoriev I.V."/>
            <person name="Cande W.Z."/>
            <person name="Fulton C."/>
            <person name="Rokhsar D.S."/>
            <person name="Dawson S.C."/>
        </authorList>
    </citation>
    <scope>NUCLEOTIDE SEQUENCE [LARGE SCALE GENOMIC DNA]</scope>
    <source>
        <strain evidence="6 7">NEG-M</strain>
    </source>
</reference>
<evidence type="ECO:0000313" key="7">
    <source>
        <dbReference type="Proteomes" id="UP000006671"/>
    </source>
</evidence>
<dbReference type="Gene3D" id="6.10.140.2220">
    <property type="match status" value="1"/>
</dbReference>
<dbReference type="Pfam" id="PF01753">
    <property type="entry name" value="zf-MYND"/>
    <property type="match status" value="1"/>
</dbReference>
<evidence type="ECO:0000259" key="5">
    <source>
        <dbReference type="PROSITE" id="PS50865"/>
    </source>
</evidence>
<dbReference type="SUPFAM" id="SSF144232">
    <property type="entry name" value="HIT/MYND zinc finger-like"/>
    <property type="match status" value="1"/>
</dbReference>
<sequence>MQQTNGRENLLKFLKLKTPIKKPLHKLLTHISGYFHDEYIDGECLSEEDNDDPNRCNDCPTIKDIVPIFRSLPLPVQVHMFTNFVVNLLCLDEASVTGREFVDRRDLNNNNNVRLDYEDMFSGLPEEKVKEKEILSCFIVYLFFKRYAMTRLGLELEFFFDSENVMSWNDREMFSEVFKELNLDYKELRKVSKEELNLNQLKKSKDGDMWYKLVLMIHEEFFEDLSDEAKQFREKISNIVFNEMDRAKSNCEEYTLLQNWHTDIVSNYAKIYRKNQPHKDLLKLGIVCQTSSLHNSASQDKHVNYFWDNIKNVDNLGNVQMGLFSPSPRAYFTFCCYGAKMKQHNYDFGDPKQKLRGFFAMCDYHRKHSLFINSFCVGPYVVEFKRFPILSHFNHEKCKMCNTKGKLCQACKSVRYCSLACQKSDWNSHKQNCKIYQLFL</sequence>
<name>D2VCH4_NAEGR</name>
<dbReference type="GO" id="GO:0008270">
    <property type="term" value="F:zinc ion binding"/>
    <property type="evidence" value="ECO:0007669"/>
    <property type="project" value="UniProtKB-KW"/>
</dbReference>
<evidence type="ECO:0000256" key="1">
    <source>
        <dbReference type="ARBA" id="ARBA00022723"/>
    </source>
</evidence>